<comment type="caution">
    <text evidence="3">The sequence shown here is derived from an EMBL/GenBank/DDBJ whole genome shotgun (WGS) entry which is preliminary data.</text>
</comment>
<dbReference type="GO" id="GO:0010073">
    <property type="term" value="P:meristem maintenance"/>
    <property type="evidence" value="ECO:0007669"/>
    <property type="project" value="InterPro"/>
</dbReference>
<dbReference type="Pfam" id="PF10536">
    <property type="entry name" value="PMD"/>
    <property type="match status" value="2"/>
</dbReference>
<dbReference type="InterPro" id="IPR019557">
    <property type="entry name" value="AminoTfrase-like_pln_mobile"/>
</dbReference>
<organism evidence="3 4">
    <name type="scientific">Acer yangbiense</name>
    <dbReference type="NCBI Taxonomy" id="1000413"/>
    <lineage>
        <taxon>Eukaryota</taxon>
        <taxon>Viridiplantae</taxon>
        <taxon>Streptophyta</taxon>
        <taxon>Embryophyta</taxon>
        <taxon>Tracheophyta</taxon>
        <taxon>Spermatophyta</taxon>
        <taxon>Magnoliopsida</taxon>
        <taxon>eudicotyledons</taxon>
        <taxon>Gunneridae</taxon>
        <taxon>Pentapetalae</taxon>
        <taxon>rosids</taxon>
        <taxon>malvids</taxon>
        <taxon>Sapindales</taxon>
        <taxon>Sapindaceae</taxon>
        <taxon>Hippocastanoideae</taxon>
        <taxon>Acereae</taxon>
        <taxon>Acer</taxon>
    </lineage>
</organism>
<feature type="domain" description="Aminotransferase-like plant mobile" evidence="2">
    <location>
        <begin position="589"/>
        <end position="943"/>
    </location>
</feature>
<evidence type="ECO:0000313" key="3">
    <source>
        <dbReference type="EMBL" id="TXG67759.1"/>
    </source>
</evidence>
<dbReference type="InterPro" id="IPR044824">
    <property type="entry name" value="MAIN-like"/>
</dbReference>
<evidence type="ECO:0000259" key="2">
    <source>
        <dbReference type="Pfam" id="PF10536"/>
    </source>
</evidence>
<keyword evidence="4" id="KW-1185">Reference proteome</keyword>
<name>A0A5C7IFI7_9ROSI</name>
<accession>A0A5C7IFI7</accession>
<dbReference type="AlphaFoldDB" id="A0A5C7IFI7"/>
<dbReference type="PANTHER" id="PTHR46033">
    <property type="entry name" value="PROTEIN MAIN-LIKE 2"/>
    <property type="match status" value="1"/>
</dbReference>
<protein>
    <recommendedName>
        <fullName evidence="2">Aminotransferase-like plant mobile domain-containing protein</fullName>
    </recommendedName>
</protein>
<reference evidence="4" key="1">
    <citation type="journal article" date="2019" name="Gigascience">
        <title>De novo genome assembly of the endangered Acer yangbiense, a plant species with extremely small populations endemic to Yunnan Province, China.</title>
        <authorList>
            <person name="Yang J."/>
            <person name="Wariss H.M."/>
            <person name="Tao L."/>
            <person name="Zhang R."/>
            <person name="Yun Q."/>
            <person name="Hollingsworth P."/>
            <person name="Dao Z."/>
            <person name="Luo G."/>
            <person name="Guo H."/>
            <person name="Ma Y."/>
            <person name="Sun W."/>
        </authorList>
    </citation>
    <scope>NUCLEOTIDE SEQUENCE [LARGE SCALE GENOMIC DNA]</scope>
    <source>
        <strain evidence="4">cv. Malutang</strain>
    </source>
</reference>
<evidence type="ECO:0000256" key="1">
    <source>
        <dbReference type="SAM" id="MobiDB-lite"/>
    </source>
</evidence>
<dbReference type="OrthoDB" id="1572276at2759"/>
<dbReference type="Proteomes" id="UP000323000">
    <property type="component" value="Chromosome 3"/>
</dbReference>
<feature type="region of interest" description="Disordered" evidence="1">
    <location>
        <begin position="424"/>
        <end position="445"/>
    </location>
</feature>
<dbReference type="PANTHER" id="PTHR46033:SF67">
    <property type="entry name" value="AMINOTRANSFERASE-LIKE, PLANT MOBILE DOMAIN FAMILY PROTEIN"/>
    <property type="match status" value="1"/>
</dbReference>
<feature type="domain" description="Aminotransferase-like plant mobile" evidence="2">
    <location>
        <begin position="102"/>
        <end position="219"/>
    </location>
</feature>
<feature type="region of interest" description="Disordered" evidence="1">
    <location>
        <begin position="476"/>
        <end position="500"/>
    </location>
</feature>
<gene>
    <name evidence="3" type="ORF">EZV62_009034</name>
</gene>
<proteinExistence type="predicted"/>
<sequence length="981" mass="111624">MEGLSESDVGIVEREELMVSPRGDGEPTMRVAHFLQPTVTSIEGPVFELPSSCFSSLPHTFEPKNWLLKLAFRGCSSPQESWKIWVGKMASLHESTWKKARIYEAILNSTYSIQRNHDLVLGLAEKWCPETKSFIFSWGEATMTPEDMIISGYSVLGSSVLSPLETDEQKSKAEKLKQTRTELGRTGWNKANYSLWKKTFMDSGSEIEHEAFLAFWLTRIALAPAVLSGIYRDLSLLKEKIVALAQLDHFENEQDSSALAITLHSPLQLVQIWAWERFLELRPKPNLIQLGEPRFAQGHKTMLRVENVRTVLDSAEESFDWRPLGWTKTFQLVLLKSVITVSLISYANLYVPPRLYEADVTTRYLEWWKESLLHLQAAKEGVLLRKRIFRSSEITRNNKSKRAKRVNHAKDGFSFSSSKMKTKKSVVTSTEEKEDDSDASNSAGLPSKTLPLSLIIRREINESPFPPGFLPKTNLVDARNSTSKGHSDAGNGQLGDGSVLEREELMVSASGDGEPTMRSAHFLQPTVTSIDGQVFELPSAYFSSTPPTFQPKNWFLKVNFYGWRLPQKDWRKWVEKMASLHEPTWKKAGIHEAILNSTYEIRKNTDLVLGLAEKWCSETKSFIFSWGEATITLEDLMIHGYSVLGSPVFIASDTEELKKREERLNQARLEFNIISTRCAEHCLWMKKFINSGSDVEHEAFLALWLSRFVLPITNSLISQSVFPIAVHLARGTKIALAPAILATIYRDLSLLKEKIAALTKFNKSEVGDSRLAVTIWSPFQLVQIWAWERFIKLRPKPNLIKIGKTRFARWHKMMMIVENVRRVLDSAKENFDWRPYAKALRNWNLPEFYAEKEMWVLVDSGLSEEFESFARCLRISELVGLDCVEQNLPHRVAKQFGINQDLPACVTRASETISIAWSKYIKPIGVCLIGEADVETVEATAIYKGLKFAVDRHLLFCFLFLLNQTPSALSNYVRDSGVLIF</sequence>
<evidence type="ECO:0000313" key="4">
    <source>
        <dbReference type="Proteomes" id="UP000323000"/>
    </source>
</evidence>
<dbReference type="EMBL" id="VAHF01000003">
    <property type="protein sequence ID" value="TXG67759.1"/>
    <property type="molecule type" value="Genomic_DNA"/>
</dbReference>